<dbReference type="OrthoDB" id="9796076at2"/>
<dbReference type="RefSeq" id="WP_035255852.1">
    <property type="nucleotide sequence ID" value="NZ_JFKE01000001.1"/>
</dbReference>
<comment type="similarity">
    <text evidence="1 2">Belongs to the anti-sigma-factor antagonist family.</text>
</comment>
<evidence type="ECO:0000259" key="3">
    <source>
        <dbReference type="PROSITE" id="PS50801"/>
    </source>
</evidence>
<keyword evidence="5" id="KW-1185">Reference proteome</keyword>
<dbReference type="CDD" id="cd07043">
    <property type="entry name" value="STAS_anti-anti-sigma_factors"/>
    <property type="match status" value="1"/>
</dbReference>
<dbReference type="PROSITE" id="PS50801">
    <property type="entry name" value="STAS"/>
    <property type="match status" value="1"/>
</dbReference>
<dbReference type="STRING" id="1454373.ACMU_02975"/>
<evidence type="ECO:0000256" key="2">
    <source>
        <dbReference type="RuleBase" id="RU003749"/>
    </source>
</evidence>
<dbReference type="InterPro" id="IPR002645">
    <property type="entry name" value="STAS_dom"/>
</dbReference>
<proteinExistence type="inferred from homology"/>
<dbReference type="NCBIfam" id="TIGR00377">
    <property type="entry name" value="ant_ant_sig"/>
    <property type="match status" value="1"/>
</dbReference>
<dbReference type="Pfam" id="PF01740">
    <property type="entry name" value="STAS"/>
    <property type="match status" value="1"/>
</dbReference>
<evidence type="ECO:0000313" key="4">
    <source>
        <dbReference type="EMBL" id="KAJ57484.1"/>
    </source>
</evidence>
<dbReference type="Gene3D" id="3.30.750.24">
    <property type="entry name" value="STAS domain"/>
    <property type="match status" value="1"/>
</dbReference>
<accession>A0A037ZN30</accession>
<evidence type="ECO:0000256" key="1">
    <source>
        <dbReference type="ARBA" id="ARBA00009013"/>
    </source>
</evidence>
<dbReference type="GO" id="GO:0043856">
    <property type="term" value="F:anti-sigma factor antagonist activity"/>
    <property type="evidence" value="ECO:0007669"/>
    <property type="project" value="InterPro"/>
</dbReference>
<feature type="domain" description="STAS" evidence="3">
    <location>
        <begin position="21"/>
        <end position="110"/>
    </location>
</feature>
<dbReference type="EMBL" id="JFKE01000001">
    <property type="protein sequence ID" value="KAJ57484.1"/>
    <property type="molecule type" value="Genomic_DNA"/>
</dbReference>
<reference evidence="4 5" key="1">
    <citation type="submission" date="2014-03" db="EMBL/GenBank/DDBJ databases">
        <title>Draft Genome Sequence of Actibacterium mucosum KCTC 23349, a Marine Alphaproteobacterium with Complex Ionic Requirements Isolated from Mediterranean Seawater at Malvarrosa Beach, Valencia, Spain.</title>
        <authorList>
            <person name="Arahal D.R."/>
            <person name="Shao Z."/>
            <person name="Lai Q."/>
            <person name="Pujalte M.J."/>
        </authorList>
    </citation>
    <scope>NUCLEOTIDE SEQUENCE [LARGE SCALE GENOMIC DNA]</scope>
    <source>
        <strain evidence="4 5">KCTC 23349</strain>
    </source>
</reference>
<dbReference type="AlphaFoldDB" id="A0A037ZN30"/>
<name>A0A037ZN30_9RHOB</name>
<organism evidence="4 5">
    <name type="scientific">Actibacterium mucosum KCTC 23349</name>
    <dbReference type="NCBI Taxonomy" id="1454373"/>
    <lineage>
        <taxon>Bacteria</taxon>
        <taxon>Pseudomonadati</taxon>
        <taxon>Pseudomonadota</taxon>
        <taxon>Alphaproteobacteria</taxon>
        <taxon>Rhodobacterales</taxon>
        <taxon>Roseobacteraceae</taxon>
        <taxon>Actibacterium</taxon>
    </lineage>
</organism>
<evidence type="ECO:0000313" key="5">
    <source>
        <dbReference type="Proteomes" id="UP000026249"/>
    </source>
</evidence>
<gene>
    <name evidence="4" type="ORF">ACMU_02975</name>
</gene>
<comment type="caution">
    <text evidence="4">The sequence shown here is derived from an EMBL/GenBank/DDBJ whole genome shotgun (WGS) entry which is preliminary data.</text>
</comment>
<dbReference type="PANTHER" id="PTHR33495:SF2">
    <property type="entry name" value="ANTI-SIGMA FACTOR ANTAGONIST TM_1081-RELATED"/>
    <property type="match status" value="1"/>
</dbReference>
<protein>
    <recommendedName>
        <fullName evidence="2">Anti-sigma factor antagonist</fullName>
    </recommendedName>
</protein>
<dbReference type="PANTHER" id="PTHR33495">
    <property type="entry name" value="ANTI-SIGMA FACTOR ANTAGONIST TM_1081-RELATED-RELATED"/>
    <property type="match status" value="1"/>
</dbReference>
<dbReference type="InterPro" id="IPR036513">
    <property type="entry name" value="STAS_dom_sf"/>
</dbReference>
<dbReference type="SUPFAM" id="SSF52091">
    <property type="entry name" value="SpoIIaa-like"/>
    <property type="match status" value="1"/>
</dbReference>
<dbReference type="Proteomes" id="UP000026249">
    <property type="component" value="Unassembled WGS sequence"/>
</dbReference>
<sequence>MDLRVEDRGEALLVTVKQERIDAACAIQFKDRVREAVATDHERVVMDMSCVRFLDSSGLGAVVAAMKLLGPERKLELASLTPAVAKVFRLTRMESVFKLHKTVDEAFGKDASAA</sequence>
<dbReference type="InterPro" id="IPR003658">
    <property type="entry name" value="Anti-sigma_ant"/>
</dbReference>